<name>A0A371BYI1_YARLL</name>
<sequence length="760" mass="85613">MSRYFLGSVPQDDPSPAAEEDEDPSSDWSAATPIRPRENIPSSEQYESSDGHISCILSPLDRNIVIPDQSDEPPIPVVLDPTEILLRRYRPESFNNSAASSAANSTTVKASSAGSDANATSNFTNNLDLNTTVIADDPFVEAVCSTPKGRDISGRFEETTPTRGPPAPKPEESYKLSSSPPKATAEKPSITTSIEGLSSQLDILDDLDDDDIDFALTQHTQKKKEVKLTQPTIKKETDIHVLKDIEDLKKTRGSPIKLSKASMGSNIRPLTEVKKVDVKSFIDDLEDEDFDSDLELEFTQVRAKKKPRLQTSRYKLVTDHVMSQRTHKENALPVEIDYKRDDVLRFRIVEVEESSTQIALVVEDSKAQQHRVALRGCWMRAIPCVGDICHLIDESSNDDMDLDFEMDFDYIVDDMKGDMLFILNPDTLVTCTAVAEAHQCTRNVVLKDKMQGPRGIGSIFALLGVIIHETIQMCFGAVRYDAEFVESCAETVTKANMDGIMLSGESFDSVFAKIKDRLPNIVEWFREYMRQTPSAVAIENRTGKKRTLAITKVVDVEEEIWSPRYGIKGKIDATIEVREGNHRYLVPLEVKTGKSTTHIPHRSQTALYTLMLHDRYTCPINFGVLYYSATSETLVIPAVKDEIHNLLAIRNEVASFMRQGSRDMPDVIYDQGQCDRCFQKSECMVYYRLYDTYLKEYMGEDGGATANKARFLQETEHVTEKDSQFFNHWDALLAKEGSDTAVLKREVWTMLSKDREREGR</sequence>
<feature type="compositionally biased region" description="Basic and acidic residues" evidence="11">
    <location>
        <begin position="148"/>
        <end position="160"/>
    </location>
</feature>
<keyword evidence="5" id="KW-0547">Nucleotide-binding</keyword>
<protein>
    <submittedName>
        <fullName evidence="13">DNA replication factor Dna2-domain-containing protein</fullName>
    </submittedName>
</protein>
<gene>
    <name evidence="13" type="ORF">B0I71DRAFT_16096</name>
</gene>
<dbReference type="GO" id="GO:0005524">
    <property type="term" value="F:ATP binding"/>
    <property type="evidence" value="ECO:0007669"/>
    <property type="project" value="UniProtKB-KW"/>
</dbReference>
<evidence type="ECO:0000256" key="5">
    <source>
        <dbReference type="ARBA" id="ARBA00022741"/>
    </source>
</evidence>
<evidence type="ECO:0000256" key="9">
    <source>
        <dbReference type="ARBA" id="ARBA00023004"/>
    </source>
</evidence>
<organism evidence="13 14">
    <name type="scientific">Yarrowia lipolytica</name>
    <name type="common">Candida lipolytica</name>
    <dbReference type="NCBI Taxonomy" id="4952"/>
    <lineage>
        <taxon>Eukaryota</taxon>
        <taxon>Fungi</taxon>
        <taxon>Dikarya</taxon>
        <taxon>Ascomycota</taxon>
        <taxon>Saccharomycotina</taxon>
        <taxon>Dipodascomycetes</taxon>
        <taxon>Dipodascales</taxon>
        <taxon>Dipodascales incertae sedis</taxon>
        <taxon>Yarrowia</taxon>
    </lineage>
</organism>
<evidence type="ECO:0000313" key="14">
    <source>
        <dbReference type="Proteomes" id="UP000256601"/>
    </source>
</evidence>
<dbReference type="Pfam" id="PF08696">
    <property type="entry name" value="Dna2"/>
    <property type="match status" value="1"/>
</dbReference>
<dbReference type="VEuPathDB" id="FungiDB:YALI0_E33377g"/>
<keyword evidence="10" id="KW-0411">Iron-sulfur</keyword>
<evidence type="ECO:0000256" key="1">
    <source>
        <dbReference type="ARBA" id="ARBA00001966"/>
    </source>
</evidence>
<keyword evidence="4" id="KW-0479">Metal-binding</keyword>
<keyword evidence="8" id="KW-0067">ATP-binding</keyword>
<evidence type="ECO:0000313" key="13">
    <source>
        <dbReference type="EMBL" id="RDW23159.1"/>
    </source>
</evidence>
<evidence type="ECO:0000256" key="10">
    <source>
        <dbReference type="ARBA" id="ARBA00023014"/>
    </source>
</evidence>
<dbReference type="Proteomes" id="UP000256601">
    <property type="component" value="Unassembled WGS sequence"/>
</dbReference>
<evidence type="ECO:0000256" key="11">
    <source>
        <dbReference type="SAM" id="MobiDB-lite"/>
    </source>
</evidence>
<accession>A0A371BYI1</accession>
<dbReference type="AlphaFoldDB" id="A0A371BYI1"/>
<evidence type="ECO:0000259" key="12">
    <source>
        <dbReference type="Pfam" id="PF08696"/>
    </source>
</evidence>
<feature type="domain" description="DNA replication factor Dna2 N-terminal" evidence="12">
    <location>
        <begin position="364"/>
        <end position="577"/>
    </location>
</feature>
<dbReference type="GO" id="GO:0016787">
    <property type="term" value="F:hydrolase activity"/>
    <property type="evidence" value="ECO:0007669"/>
    <property type="project" value="UniProtKB-KW"/>
</dbReference>
<dbReference type="Gene3D" id="3.90.320.10">
    <property type="match status" value="1"/>
</dbReference>
<dbReference type="InterPro" id="IPR011604">
    <property type="entry name" value="PDDEXK-like_dom_sf"/>
</dbReference>
<dbReference type="GO" id="GO:0004386">
    <property type="term" value="F:helicase activity"/>
    <property type="evidence" value="ECO:0007669"/>
    <property type="project" value="UniProtKB-KW"/>
</dbReference>
<evidence type="ECO:0000256" key="8">
    <source>
        <dbReference type="ARBA" id="ARBA00022840"/>
    </source>
</evidence>
<dbReference type="InterPro" id="IPR051827">
    <property type="entry name" value="Cas4_exonuclease"/>
</dbReference>
<feature type="region of interest" description="Disordered" evidence="11">
    <location>
        <begin position="146"/>
        <end position="189"/>
    </location>
</feature>
<proteinExistence type="inferred from homology"/>
<dbReference type="PANTHER" id="PTHR36531:SF6">
    <property type="entry name" value="DNA REPLICATION ATP-DEPENDENT HELICASE_NUCLEASE DNA2"/>
    <property type="match status" value="1"/>
</dbReference>
<evidence type="ECO:0000256" key="6">
    <source>
        <dbReference type="ARBA" id="ARBA00022801"/>
    </source>
</evidence>
<keyword evidence="7" id="KW-0347">Helicase</keyword>
<feature type="region of interest" description="Disordered" evidence="11">
    <location>
        <begin position="1"/>
        <end position="52"/>
    </location>
</feature>
<comment type="similarity">
    <text evidence="2">Belongs to the DNA2/NAM7 helicase family.</text>
</comment>
<evidence type="ECO:0000256" key="2">
    <source>
        <dbReference type="ARBA" id="ARBA00007913"/>
    </source>
</evidence>
<comment type="cofactor">
    <cofactor evidence="1">
        <name>[4Fe-4S] cluster</name>
        <dbReference type="ChEBI" id="CHEBI:49883"/>
    </cofactor>
</comment>
<dbReference type="InterPro" id="IPR014808">
    <property type="entry name" value="DNA_replication_fac_Dna2_N"/>
</dbReference>
<evidence type="ECO:0000256" key="7">
    <source>
        <dbReference type="ARBA" id="ARBA00022806"/>
    </source>
</evidence>
<evidence type="ECO:0000256" key="3">
    <source>
        <dbReference type="ARBA" id="ARBA00022722"/>
    </source>
</evidence>
<keyword evidence="3" id="KW-0540">Nuclease</keyword>
<keyword evidence="9" id="KW-0408">Iron</keyword>
<evidence type="ECO:0000256" key="4">
    <source>
        <dbReference type="ARBA" id="ARBA00022723"/>
    </source>
</evidence>
<dbReference type="GO" id="GO:0004518">
    <property type="term" value="F:nuclease activity"/>
    <property type="evidence" value="ECO:0007669"/>
    <property type="project" value="UniProtKB-KW"/>
</dbReference>
<reference evidence="13 14" key="1">
    <citation type="submission" date="2018-07" db="EMBL/GenBank/DDBJ databases">
        <title>Draft Genome Assemblies for Five Robust Yarrowia lipolytica Strains Exhibiting High Lipid Production and Pentose Sugar Utilization and Sugar Alcohol Secretion from Undetoxified Lignocellulosic Biomass Hydrolysates.</title>
        <authorList>
            <consortium name="DOE Joint Genome Institute"/>
            <person name="Walker C."/>
            <person name="Ryu S."/>
            <person name="Na H."/>
            <person name="Zane M."/>
            <person name="LaButti K."/>
            <person name="Lipzen A."/>
            <person name="Haridas S."/>
            <person name="Barry K."/>
            <person name="Grigoriev I.V."/>
            <person name="Quarterman J."/>
            <person name="Slininger P."/>
            <person name="Dien B."/>
            <person name="Trinh C.T."/>
        </authorList>
    </citation>
    <scope>NUCLEOTIDE SEQUENCE [LARGE SCALE GENOMIC DNA]</scope>
    <source>
        <strain evidence="13 14">YB392</strain>
    </source>
</reference>
<dbReference type="GO" id="GO:0046872">
    <property type="term" value="F:metal ion binding"/>
    <property type="evidence" value="ECO:0007669"/>
    <property type="project" value="UniProtKB-KW"/>
</dbReference>
<dbReference type="EMBL" id="KZ859107">
    <property type="protein sequence ID" value="RDW23159.1"/>
    <property type="molecule type" value="Genomic_DNA"/>
</dbReference>
<dbReference type="VEuPathDB" id="FungiDB:YALI1_E39500t"/>
<dbReference type="GO" id="GO:0051536">
    <property type="term" value="F:iron-sulfur cluster binding"/>
    <property type="evidence" value="ECO:0007669"/>
    <property type="project" value="UniProtKB-KW"/>
</dbReference>
<keyword evidence="6" id="KW-0378">Hydrolase</keyword>
<dbReference type="PANTHER" id="PTHR36531">
    <property type="entry name" value="CRISPR-ASSOCIATED EXONUCLEASE CAS4"/>
    <property type="match status" value="1"/>
</dbReference>